<accession>A0ABY5VN13</accession>
<keyword evidence="2" id="KW-0732">Signal</keyword>
<keyword evidence="4" id="KW-1185">Reference proteome</keyword>
<proteinExistence type="predicted"/>
<keyword evidence="1" id="KW-0812">Transmembrane</keyword>
<evidence type="ECO:0000313" key="4">
    <source>
        <dbReference type="Proteomes" id="UP001059617"/>
    </source>
</evidence>
<dbReference type="RefSeq" id="WP_259856634.1">
    <property type="nucleotide sequence ID" value="NZ_BAAAST010000100.1"/>
</dbReference>
<organism evidence="3 4">
    <name type="scientific">Dactylosporangium fulvum</name>
    <dbReference type="NCBI Taxonomy" id="53359"/>
    <lineage>
        <taxon>Bacteria</taxon>
        <taxon>Bacillati</taxon>
        <taxon>Actinomycetota</taxon>
        <taxon>Actinomycetes</taxon>
        <taxon>Micromonosporales</taxon>
        <taxon>Micromonosporaceae</taxon>
        <taxon>Dactylosporangium</taxon>
    </lineage>
</organism>
<feature type="transmembrane region" description="Helical" evidence="1">
    <location>
        <begin position="158"/>
        <end position="179"/>
    </location>
</feature>
<name>A0ABY5VN13_9ACTN</name>
<dbReference type="SUPFAM" id="SSF50242">
    <property type="entry name" value="TIMP-like"/>
    <property type="match status" value="1"/>
</dbReference>
<gene>
    <name evidence="3" type="ORF">Dfulv_28535</name>
</gene>
<reference evidence="3" key="1">
    <citation type="submission" date="2021-04" db="EMBL/GenBank/DDBJ databases">
        <authorList>
            <person name="Hartkoorn R.C."/>
            <person name="Beaudoing E."/>
            <person name="Hot D."/>
        </authorList>
    </citation>
    <scope>NUCLEOTIDE SEQUENCE</scope>
    <source>
        <strain evidence="3">NRRL B-16292</strain>
    </source>
</reference>
<feature type="signal peptide" evidence="2">
    <location>
        <begin position="1"/>
        <end position="26"/>
    </location>
</feature>
<dbReference type="EMBL" id="CP073720">
    <property type="protein sequence ID" value="UWP79112.1"/>
    <property type="molecule type" value="Genomic_DNA"/>
</dbReference>
<keyword evidence="1" id="KW-1133">Transmembrane helix</keyword>
<protein>
    <recommendedName>
        <fullName evidence="5">Tissue inhibitor of metalloproteinase</fullName>
    </recommendedName>
</protein>
<dbReference type="Proteomes" id="UP001059617">
    <property type="component" value="Chromosome"/>
</dbReference>
<evidence type="ECO:0000313" key="3">
    <source>
        <dbReference type="EMBL" id="UWP79112.1"/>
    </source>
</evidence>
<reference evidence="3" key="2">
    <citation type="submission" date="2022-09" db="EMBL/GenBank/DDBJ databases">
        <title>Biosynthetic gene clusters of Dactylosporangioum fulvum.</title>
        <authorList>
            <person name="Caradec T."/>
        </authorList>
    </citation>
    <scope>NUCLEOTIDE SEQUENCE</scope>
    <source>
        <strain evidence="3">NRRL B-16292</strain>
    </source>
</reference>
<dbReference type="InterPro" id="IPR008993">
    <property type="entry name" value="TIMP-like_OB-fold"/>
</dbReference>
<evidence type="ECO:0000256" key="2">
    <source>
        <dbReference type="SAM" id="SignalP"/>
    </source>
</evidence>
<feature type="chain" id="PRO_5045818466" description="Tissue inhibitor of metalloproteinase" evidence="2">
    <location>
        <begin position="27"/>
        <end position="194"/>
    </location>
</feature>
<dbReference type="Gene3D" id="2.40.50.120">
    <property type="match status" value="1"/>
</dbReference>
<keyword evidence="1" id="KW-0472">Membrane</keyword>
<sequence length="194" mass="20624">MLRRIVVVVVIGLLAVLAGPVSPACACSCAIATEQEYLDRATFVFDGDVRSIDRLDSAPGDFPLAVRLVVRAVHKGQVVDPGGHILVGDPDNEASCGYAFETGRRYRVYVREQGPRFVTSLCAGNRELGPATTDDAAWSAEPASPVAGTLPRDDRTSVITLMLFAVVAAGTVAVVIAVLRHRRLARPGGTARDR</sequence>
<evidence type="ECO:0008006" key="5">
    <source>
        <dbReference type="Google" id="ProtNLM"/>
    </source>
</evidence>
<evidence type="ECO:0000256" key="1">
    <source>
        <dbReference type="SAM" id="Phobius"/>
    </source>
</evidence>